<keyword evidence="11" id="KW-1185">Reference proteome</keyword>
<dbReference type="PANTHER" id="PTHR21716:SF53">
    <property type="entry name" value="PERMEASE PERM-RELATED"/>
    <property type="match status" value="1"/>
</dbReference>
<keyword evidence="4" id="KW-1003">Cell membrane</keyword>
<keyword evidence="5 9" id="KW-0812">Transmembrane</keyword>
<feature type="region of interest" description="Disordered" evidence="8">
    <location>
        <begin position="1"/>
        <end position="29"/>
    </location>
</feature>
<dbReference type="InterPro" id="IPR002549">
    <property type="entry name" value="AI-2E-like"/>
</dbReference>
<feature type="transmembrane region" description="Helical" evidence="9">
    <location>
        <begin position="240"/>
        <end position="257"/>
    </location>
</feature>
<proteinExistence type="inferred from homology"/>
<feature type="transmembrane region" description="Helical" evidence="9">
    <location>
        <begin position="263"/>
        <end position="285"/>
    </location>
</feature>
<dbReference type="AlphaFoldDB" id="A0A1H1NAD5"/>
<feature type="compositionally biased region" description="Pro residues" evidence="8">
    <location>
        <begin position="1"/>
        <end position="11"/>
    </location>
</feature>
<evidence type="ECO:0000256" key="5">
    <source>
        <dbReference type="ARBA" id="ARBA00022692"/>
    </source>
</evidence>
<dbReference type="Pfam" id="PF01594">
    <property type="entry name" value="AI-2E_transport"/>
    <property type="match status" value="1"/>
</dbReference>
<feature type="transmembrane region" description="Helical" evidence="9">
    <location>
        <begin position="174"/>
        <end position="199"/>
    </location>
</feature>
<evidence type="ECO:0000256" key="6">
    <source>
        <dbReference type="ARBA" id="ARBA00022989"/>
    </source>
</evidence>
<comment type="subcellular location">
    <subcellularLocation>
        <location evidence="1">Cell membrane</location>
        <topology evidence="1">Multi-pass membrane protein</topology>
    </subcellularLocation>
</comment>
<dbReference type="GO" id="GO:0005886">
    <property type="term" value="C:plasma membrane"/>
    <property type="evidence" value="ECO:0007669"/>
    <property type="project" value="UniProtKB-SubCell"/>
</dbReference>
<dbReference type="STRING" id="545619.SAMN04489860_0479"/>
<evidence type="ECO:0000313" key="11">
    <source>
        <dbReference type="Proteomes" id="UP000185663"/>
    </source>
</evidence>
<dbReference type="PANTHER" id="PTHR21716">
    <property type="entry name" value="TRANSMEMBRANE PROTEIN"/>
    <property type="match status" value="1"/>
</dbReference>
<feature type="region of interest" description="Disordered" evidence="8">
    <location>
        <begin position="379"/>
        <end position="445"/>
    </location>
</feature>
<feature type="transmembrane region" description="Helical" evidence="9">
    <location>
        <begin position="44"/>
        <end position="62"/>
    </location>
</feature>
<comment type="similarity">
    <text evidence="2">Belongs to the autoinducer-2 exporter (AI-2E) (TC 2.A.86) family.</text>
</comment>
<sequence>MSDDAVPPPRSGPSGAEAERDADRREFRPIQHDTRRPPRWLPRALLWTGTAVFAGMFVYYAFGQLTGLLTNILISFFVMLMLEPLVVWLVTRGWRRGIAAFVVLIGAILTAGVVIAVFGNLFVQQLIQLVQSIPDAYEEIATWADGTLGTTLPESDELLRQALGAWGDDVATGALTIGAGILGVVFSFFMIALIVYYLLAAGPRFRQSICAWLTPHRQEEVLRLWEITQVKVSDFINSRVVLATFCTVATGIFLLIIDTPYALPLALFTGVVSQFVPTIGTYLGGALPTAIALTSQGVPEAIGVLVFVIAYQQVENLILAPKVTARALEMNPAVSFVAVIGFGSVFGAVGAFLSLPIVATFQAAANTWFTRHELVESHLLRDPETPGSPHDGAGDAESGTSDDESTPSSPGLFASRADRRRAANLRAAREAARTVDERRRDKIDE</sequence>
<evidence type="ECO:0000256" key="9">
    <source>
        <dbReference type="SAM" id="Phobius"/>
    </source>
</evidence>
<feature type="transmembrane region" description="Helical" evidence="9">
    <location>
        <begin position="68"/>
        <end position="91"/>
    </location>
</feature>
<evidence type="ECO:0000256" key="8">
    <source>
        <dbReference type="SAM" id="MobiDB-lite"/>
    </source>
</evidence>
<name>A0A1H1NAD5_9CELL</name>
<gene>
    <name evidence="10" type="ORF">SAMN04489860_0479</name>
</gene>
<organism evidence="10 11">
    <name type="scientific">Paraoerskovia marina</name>
    <dbReference type="NCBI Taxonomy" id="545619"/>
    <lineage>
        <taxon>Bacteria</taxon>
        <taxon>Bacillati</taxon>
        <taxon>Actinomycetota</taxon>
        <taxon>Actinomycetes</taxon>
        <taxon>Micrococcales</taxon>
        <taxon>Cellulomonadaceae</taxon>
        <taxon>Paraoerskovia</taxon>
    </lineage>
</organism>
<feature type="transmembrane region" description="Helical" evidence="9">
    <location>
        <begin position="297"/>
        <end position="314"/>
    </location>
</feature>
<feature type="transmembrane region" description="Helical" evidence="9">
    <location>
        <begin position="98"/>
        <end position="123"/>
    </location>
</feature>
<dbReference type="EMBL" id="LT629776">
    <property type="protein sequence ID" value="SDR95942.1"/>
    <property type="molecule type" value="Genomic_DNA"/>
</dbReference>
<evidence type="ECO:0000313" key="10">
    <source>
        <dbReference type="EMBL" id="SDR95942.1"/>
    </source>
</evidence>
<evidence type="ECO:0000256" key="7">
    <source>
        <dbReference type="ARBA" id="ARBA00023136"/>
    </source>
</evidence>
<keyword evidence="3" id="KW-0813">Transport</keyword>
<dbReference type="RefSeq" id="WP_083371443.1">
    <property type="nucleotide sequence ID" value="NZ_LT629776.1"/>
</dbReference>
<accession>A0A1H1NAD5</accession>
<dbReference type="eggNOG" id="COG0628">
    <property type="taxonomic scope" value="Bacteria"/>
</dbReference>
<evidence type="ECO:0000256" key="3">
    <source>
        <dbReference type="ARBA" id="ARBA00022448"/>
    </source>
</evidence>
<feature type="compositionally biased region" description="Basic and acidic residues" evidence="8">
    <location>
        <begin position="17"/>
        <end position="29"/>
    </location>
</feature>
<dbReference type="OrthoDB" id="5242074at2"/>
<protein>
    <submittedName>
        <fullName evidence="10">Predicted PurR-regulated permease PerM</fullName>
    </submittedName>
</protein>
<dbReference type="GO" id="GO:0055085">
    <property type="term" value="P:transmembrane transport"/>
    <property type="evidence" value="ECO:0007669"/>
    <property type="project" value="TreeGrafter"/>
</dbReference>
<evidence type="ECO:0000256" key="1">
    <source>
        <dbReference type="ARBA" id="ARBA00004651"/>
    </source>
</evidence>
<feature type="compositionally biased region" description="Basic and acidic residues" evidence="8">
    <location>
        <begin position="416"/>
        <end position="445"/>
    </location>
</feature>
<feature type="transmembrane region" description="Helical" evidence="9">
    <location>
        <begin position="334"/>
        <end position="361"/>
    </location>
</feature>
<reference evidence="10 11" key="1">
    <citation type="submission" date="2016-10" db="EMBL/GenBank/DDBJ databases">
        <authorList>
            <person name="de Groot N.N."/>
        </authorList>
    </citation>
    <scope>NUCLEOTIDE SEQUENCE [LARGE SCALE GENOMIC DNA]</scope>
    <source>
        <strain evidence="10 11">DSM 22126</strain>
    </source>
</reference>
<keyword evidence="7 9" id="KW-0472">Membrane</keyword>
<keyword evidence="6 9" id="KW-1133">Transmembrane helix</keyword>
<evidence type="ECO:0000256" key="2">
    <source>
        <dbReference type="ARBA" id="ARBA00009773"/>
    </source>
</evidence>
<evidence type="ECO:0000256" key="4">
    <source>
        <dbReference type="ARBA" id="ARBA00022475"/>
    </source>
</evidence>
<dbReference type="Proteomes" id="UP000185663">
    <property type="component" value="Chromosome I"/>
</dbReference>